<feature type="region of interest" description="Disordered" evidence="1">
    <location>
        <begin position="210"/>
        <end position="230"/>
    </location>
</feature>
<accession>A0A1X6MZE1</accession>
<reference evidence="3 4" key="1">
    <citation type="submission" date="2017-04" db="EMBL/GenBank/DDBJ databases">
        <title>Genome Sequence of the Model Brown-Rot Fungus Postia placenta SB12.</title>
        <authorList>
            <consortium name="DOE Joint Genome Institute"/>
            <person name="Gaskell J."/>
            <person name="Kersten P."/>
            <person name="Larrondo L.F."/>
            <person name="Canessa P."/>
            <person name="Martinez D."/>
            <person name="Hibbett D."/>
            <person name="Schmoll M."/>
            <person name="Kubicek C.P."/>
            <person name="Martinez A.T."/>
            <person name="Yadav J."/>
            <person name="Master E."/>
            <person name="Magnuson J.K."/>
            <person name="James T."/>
            <person name="Yaver D."/>
            <person name="Berka R."/>
            <person name="Labutti K."/>
            <person name="Lipzen A."/>
            <person name="Aerts A."/>
            <person name="Barry K."/>
            <person name="Henrissat B."/>
            <person name="Blanchette R."/>
            <person name="Grigoriev I."/>
            <person name="Cullen D."/>
        </authorList>
    </citation>
    <scope>NUCLEOTIDE SEQUENCE [LARGE SCALE GENOMIC DNA]</scope>
    <source>
        <strain evidence="3 4">MAD-698-R-SB12</strain>
    </source>
</reference>
<sequence length="336" mass="36296">MPSKLSKGTLAAIISVTVIIVVFGLIMVLILIQRRRRTFRTSGGGKQGPYFGLEDGSGPVSPVFPSSKPLLDSAHSTHDAGETSGDPPKLSQHTGYSYRGSEWDIPHRAVSPIRPNRREDFTMDDAQLANTLRQSSTPPSLHSFHPICKEPSRGLLERVASAFTQSKPPHVDPYTIGVSSPASHVGREQTPPPRQSTGELTPFLRVDTSTHLSSRLDPASEVPRSADPWAGEDAGAYSGYRKLNVLPTSPTETSASRRTGSDWRPDLLSQSSPWGKVLGPAHPPLTVVNGAESPTAQIKTHSAFHSTPEYGQVAPEVSSDLIPRPLPIPLVTRKHK</sequence>
<name>A0A1X6MZE1_9APHY</name>
<gene>
    <name evidence="3" type="ORF">POSPLADRAFT_1047014</name>
</gene>
<dbReference type="RefSeq" id="XP_024338528.1">
    <property type="nucleotide sequence ID" value="XM_024479181.1"/>
</dbReference>
<organism evidence="3 4">
    <name type="scientific">Postia placenta MAD-698-R-SB12</name>
    <dbReference type="NCBI Taxonomy" id="670580"/>
    <lineage>
        <taxon>Eukaryota</taxon>
        <taxon>Fungi</taxon>
        <taxon>Dikarya</taxon>
        <taxon>Basidiomycota</taxon>
        <taxon>Agaricomycotina</taxon>
        <taxon>Agaricomycetes</taxon>
        <taxon>Polyporales</taxon>
        <taxon>Adustoporiaceae</taxon>
        <taxon>Rhodonia</taxon>
    </lineage>
</organism>
<dbReference type="AlphaFoldDB" id="A0A1X6MZE1"/>
<dbReference type="OrthoDB" id="10279879at2759"/>
<evidence type="ECO:0000313" key="3">
    <source>
        <dbReference type="EMBL" id="OSX61734.1"/>
    </source>
</evidence>
<evidence type="ECO:0000256" key="1">
    <source>
        <dbReference type="SAM" id="MobiDB-lite"/>
    </source>
</evidence>
<feature type="region of interest" description="Disordered" evidence="1">
    <location>
        <begin position="40"/>
        <end position="98"/>
    </location>
</feature>
<protein>
    <submittedName>
        <fullName evidence="3">Uncharacterized protein</fullName>
    </submittedName>
</protein>
<evidence type="ECO:0000256" key="2">
    <source>
        <dbReference type="SAM" id="Phobius"/>
    </source>
</evidence>
<keyword evidence="2" id="KW-1133">Transmembrane helix</keyword>
<feature type="region of interest" description="Disordered" evidence="1">
    <location>
        <begin position="181"/>
        <end position="200"/>
    </location>
</feature>
<dbReference type="GeneID" id="36324131"/>
<dbReference type="EMBL" id="KZ110598">
    <property type="protein sequence ID" value="OSX61734.1"/>
    <property type="molecule type" value="Genomic_DNA"/>
</dbReference>
<keyword evidence="4" id="KW-1185">Reference proteome</keyword>
<evidence type="ECO:0000313" key="4">
    <source>
        <dbReference type="Proteomes" id="UP000194127"/>
    </source>
</evidence>
<keyword evidence="2" id="KW-0812">Transmembrane</keyword>
<dbReference type="Proteomes" id="UP000194127">
    <property type="component" value="Unassembled WGS sequence"/>
</dbReference>
<feature type="region of interest" description="Disordered" evidence="1">
    <location>
        <begin position="316"/>
        <end position="336"/>
    </location>
</feature>
<feature type="transmembrane region" description="Helical" evidence="2">
    <location>
        <begin position="12"/>
        <end position="32"/>
    </location>
</feature>
<proteinExistence type="predicted"/>
<feature type="compositionally biased region" description="Low complexity" evidence="1">
    <location>
        <begin position="56"/>
        <end position="69"/>
    </location>
</feature>
<keyword evidence="2" id="KW-0472">Membrane</keyword>